<dbReference type="Pfam" id="PF13719">
    <property type="entry name" value="Zn_ribbon_5"/>
    <property type="match status" value="1"/>
</dbReference>
<dbReference type="AlphaFoldDB" id="A0A080M8T7"/>
<evidence type="ECO:0000313" key="7">
    <source>
        <dbReference type="Proteomes" id="UP000509684"/>
    </source>
</evidence>
<evidence type="ECO:0000256" key="2">
    <source>
        <dbReference type="SAM" id="Phobius"/>
    </source>
</evidence>
<keyword evidence="2" id="KW-0472">Membrane</keyword>
<dbReference type="EMBL" id="CP058708">
    <property type="protein sequence ID" value="QLH48842.1"/>
    <property type="molecule type" value="Genomic_DNA"/>
</dbReference>
<reference evidence="4 6" key="1">
    <citation type="submission" date="2014-02" db="EMBL/GenBank/DDBJ databases">
        <title>Expanding our view of genomic diversity in Candidatus Accumulibacter clades.</title>
        <authorList>
            <person name="Skennerton C.T."/>
            <person name="Barr J.J."/>
            <person name="Slater F.R."/>
            <person name="Bond P.L."/>
            <person name="Tyson G.W."/>
        </authorList>
    </citation>
    <scope>NUCLEOTIDE SEQUENCE [LARGE SCALE GENOMIC DNA]</scope>
    <source>
        <strain evidence="6">SK-02</strain>
    </source>
</reference>
<protein>
    <submittedName>
        <fullName evidence="5">DUF3426 domain-containing protein</fullName>
    </submittedName>
    <submittedName>
        <fullName evidence="4">Family finger-like domain protein</fullName>
    </submittedName>
</protein>
<organism evidence="4 6">
    <name type="scientific">Candidatus Accumulibacter cognatus</name>
    <dbReference type="NCBI Taxonomy" id="2954383"/>
    <lineage>
        <taxon>Bacteria</taxon>
        <taxon>Pseudomonadati</taxon>
        <taxon>Pseudomonadota</taxon>
        <taxon>Betaproteobacteria</taxon>
        <taxon>Candidatus Accumulibacter</taxon>
    </lineage>
</organism>
<feature type="transmembrane region" description="Helical" evidence="2">
    <location>
        <begin position="166"/>
        <end position="183"/>
    </location>
</feature>
<evidence type="ECO:0000259" key="3">
    <source>
        <dbReference type="Pfam" id="PF13719"/>
    </source>
</evidence>
<dbReference type="STRING" id="1453999.AW06_001163"/>
<dbReference type="KEGG" id="acog:HWD57_02855"/>
<sequence length="318" mass="34206">MSKLNVKTCCPSCQTVFRVTSEQIRARAGKVRCGQCRTVFNAIDGLLDDDAPPTPIASDQAAVATAAELATDAAAVTIRPWQAPTHRLAVDADLALPPVPDPVDVQPADRRPESAPDASEPDLANAEEPLAASLARPRETLAYGRWLGGVMGRLGLPADRAMTKPYATVALLLAVMLACQWVFHFRVAIALALPGLRPALAALSDALGADMPLPRHSEWVSIETSELQTDPGRNKLLALQATLRNRAAYAQAYPALELTLTDTHDKVVARRVLQPDEYLPPSGSPDESFAANADLELRLWLEASGINAAGYRLYVFYP</sequence>
<dbReference type="NCBIfam" id="TIGR02098">
    <property type="entry name" value="MJ0042_CXXC"/>
    <property type="match status" value="1"/>
</dbReference>
<gene>
    <name evidence="4" type="ORF">AW06_001163</name>
    <name evidence="5" type="ORF">HWD57_02855</name>
</gene>
<evidence type="ECO:0000313" key="6">
    <source>
        <dbReference type="Proteomes" id="UP000021315"/>
    </source>
</evidence>
<accession>A0A7D5SBX4</accession>
<feature type="domain" description="Zinc finger/thioredoxin putative" evidence="3">
    <location>
        <begin position="8"/>
        <end position="42"/>
    </location>
</feature>
<name>A0A080M8T7_9PROT</name>
<reference evidence="5 7" key="2">
    <citation type="journal article" date="2019" name="Microbiome">
        <title>Annotated bacterial chromosomes from frame-shift-corrected long-read metagenomic data.</title>
        <authorList>
            <person name="Arumugam K."/>
            <person name="Bagci C."/>
            <person name="Bessarab I."/>
            <person name="Beier S."/>
            <person name="Buchfink B."/>
            <person name="Gorska A."/>
            <person name="Qiu G."/>
            <person name="Huson D.H."/>
            <person name="Williams R.B.H."/>
        </authorList>
    </citation>
    <scope>NUCLEOTIDE SEQUENCE [LARGE SCALE GENOMIC DNA]</scope>
    <source>
        <strain evidence="5">SSA1</strain>
    </source>
</reference>
<keyword evidence="6" id="KW-1185">Reference proteome</keyword>
<dbReference type="Proteomes" id="UP000021315">
    <property type="component" value="Unassembled WGS sequence"/>
</dbReference>
<dbReference type="Proteomes" id="UP000509684">
    <property type="component" value="Chromosome"/>
</dbReference>
<feature type="region of interest" description="Disordered" evidence="1">
    <location>
        <begin position="99"/>
        <end position="124"/>
    </location>
</feature>
<keyword evidence="2" id="KW-0812">Transmembrane</keyword>
<evidence type="ECO:0000313" key="5">
    <source>
        <dbReference type="EMBL" id="QLH48842.1"/>
    </source>
</evidence>
<evidence type="ECO:0000256" key="1">
    <source>
        <dbReference type="SAM" id="MobiDB-lite"/>
    </source>
</evidence>
<keyword evidence="2" id="KW-1133">Transmembrane helix</keyword>
<dbReference type="EMBL" id="JDST02000019">
    <property type="protein sequence ID" value="KFB77643.1"/>
    <property type="molecule type" value="Genomic_DNA"/>
</dbReference>
<dbReference type="InterPro" id="IPR021834">
    <property type="entry name" value="DUF3426"/>
</dbReference>
<accession>A0A080M8T7</accession>
<proteinExistence type="predicted"/>
<evidence type="ECO:0000313" key="4">
    <source>
        <dbReference type="EMBL" id="KFB77643.1"/>
    </source>
</evidence>
<dbReference type="InterPro" id="IPR011723">
    <property type="entry name" value="Znf/thioredoxin_put"/>
</dbReference>
<dbReference type="Pfam" id="PF11906">
    <property type="entry name" value="DUF3426"/>
    <property type="match status" value="1"/>
</dbReference>
<reference evidence="5" key="3">
    <citation type="submission" date="2020-06" db="EMBL/GenBank/DDBJ databases">
        <authorList>
            <person name="Arumugam K."/>
            <person name="Besarab I."/>
            <person name="Haryono M."/>
            <person name="Bagci C."/>
            <person name="Beier S."/>
            <person name="Buchfink B."/>
            <person name="Gorska A."/>
            <person name="Qiu G."/>
            <person name="Huson D.H."/>
            <person name="Williams R.B."/>
        </authorList>
    </citation>
    <scope>NUCLEOTIDE SEQUENCE</scope>
    <source>
        <strain evidence="5">SSA1</strain>
    </source>
</reference>